<proteinExistence type="predicted"/>
<name>A0A412AX25_9FIRM</name>
<dbReference type="Proteomes" id="UP000284751">
    <property type="component" value="Unassembled WGS sequence"/>
</dbReference>
<evidence type="ECO:0000313" key="1">
    <source>
        <dbReference type="EMBL" id="RGQ40357.1"/>
    </source>
</evidence>
<organism evidence="1 2">
    <name type="scientific">[Clostridium] leptum</name>
    <dbReference type="NCBI Taxonomy" id="1535"/>
    <lineage>
        <taxon>Bacteria</taxon>
        <taxon>Bacillati</taxon>
        <taxon>Bacillota</taxon>
        <taxon>Clostridia</taxon>
        <taxon>Eubacteriales</taxon>
        <taxon>Oscillospiraceae</taxon>
        <taxon>Oscillospiraceae incertae sedis</taxon>
    </lineage>
</organism>
<dbReference type="AlphaFoldDB" id="A0A412AX25"/>
<sequence>MYQGSDEWLETSMLAEYAEGANAYGVFLGGDNKLFKIQNQDPAMKNGKKIAVLKESFGNAFVPFLSPHYSEVHVLDMRYWEGNLASYAAENGIDEILIMNNIKSACNYTFHDYLLAMT</sequence>
<protein>
    <submittedName>
        <fullName evidence="1">Uncharacterized protein</fullName>
    </submittedName>
</protein>
<dbReference type="InterPro" id="IPR025945">
    <property type="entry name" value="DHHW"/>
</dbReference>
<dbReference type="EMBL" id="QRTC01000028">
    <property type="protein sequence ID" value="RGQ40357.1"/>
    <property type="molecule type" value="Genomic_DNA"/>
</dbReference>
<evidence type="ECO:0000313" key="2">
    <source>
        <dbReference type="Proteomes" id="UP000284751"/>
    </source>
</evidence>
<accession>A0A412AX25</accession>
<comment type="caution">
    <text evidence="1">The sequence shown here is derived from an EMBL/GenBank/DDBJ whole genome shotgun (WGS) entry which is preliminary data.</text>
</comment>
<dbReference type="Pfam" id="PF14286">
    <property type="entry name" value="DHHW"/>
    <property type="match status" value="1"/>
</dbReference>
<reference evidence="1 2" key="1">
    <citation type="submission" date="2018-08" db="EMBL/GenBank/DDBJ databases">
        <title>A genome reference for cultivated species of the human gut microbiota.</title>
        <authorList>
            <person name="Zou Y."/>
            <person name="Xue W."/>
            <person name="Luo G."/>
        </authorList>
    </citation>
    <scope>NUCLEOTIDE SEQUENCE [LARGE SCALE GENOMIC DNA]</scope>
    <source>
        <strain evidence="1 2">AF28-26</strain>
    </source>
</reference>
<gene>
    <name evidence="1" type="ORF">DWY99_07940</name>
</gene>